<dbReference type="InterPro" id="IPR012347">
    <property type="entry name" value="Ferritin-like"/>
</dbReference>
<dbReference type="Pfam" id="PF13628">
    <property type="entry name" value="DUF4142"/>
    <property type="match status" value="1"/>
</dbReference>
<reference evidence="2 3" key="1">
    <citation type="submission" date="2015-08" db="EMBL/GenBank/DDBJ databases">
        <title>Complete genome sequence of Rufibacter tibetensis strain 1351t, a radiation-resistant bacterium from tibet plateau.</title>
        <authorList>
            <person name="Dai J."/>
        </authorList>
    </citation>
    <scope>NUCLEOTIDE SEQUENCE [LARGE SCALE GENOMIC DNA]</scope>
    <source>
        <strain evidence="2 3">1351</strain>
    </source>
</reference>
<evidence type="ECO:0000259" key="1">
    <source>
        <dbReference type="Pfam" id="PF13628"/>
    </source>
</evidence>
<feature type="domain" description="DUF4142" evidence="1">
    <location>
        <begin position="26"/>
        <end position="159"/>
    </location>
</feature>
<dbReference type="PATRIC" id="fig|512763.3.peg.548"/>
<proteinExistence type="predicted"/>
<protein>
    <recommendedName>
        <fullName evidence="1">DUF4142 domain-containing protein</fullName>
    </recommendedName>
</protein>
<dbReference type="Proteomes" id="UP000061382">
    <property type="component" value="Chromosome"/>
</dbReference>
<accession>A0A0P0BZU9</accession>
<evidence type="ECO:0000313" key="2">
    <source>
        <dbReference type="EMBL" id="ALI98046.1"/>
    </source>
</evidence>
<gene>
    <name evidence="2" type="ORF">DC20_02460</name>
</gene>
<dbReference type="AlphaFoldDB" id="A0A0P0BZU9"/>
<dbReference type="PANTHER" id="PTHR38593:SF1">
    <property type="entry name" value="BLR2558 PROTEIN"/>
    <property type="match status" value="1"/>
</dbReference>
<dbReference type="Gene3D" id="1.20.1260.10">
    <property type="match status" value="1"/>
</dbReference>
<dbReference type="InterPro" id="IPR025419">
    <property type="entry name" value="DUF4142"/>
</dbReference>
<dbReference type="KEGG" id="rti:DC20_02460"/>
<dbReference type="PANTHER" id="PTHR38593">
    <property type="entry name" value="BLR2558 PROTEIN"/>
    <property type="match status" value="1"/>
</dbReference>
<name>A0A0P0BZU9_9BACT</name>
<organism evidence="2 3">
    <name type="scientific">Rufibacter tibetensis</name>
    <dbReference type="NCBI Taxonomy" id="512763"/>
    <lineage>
        <taxon>Bacteria</taxon>
        <taxon>Pseudomonadati</taxon>
        <taxon>Bacteroidota</taxon>
        <taxon>Cytophagia</taxon>
        <taxon>Cytophagales</taxon>
        <taxon>Hymenobacteraceae</taxon>
        <taxon>Rufibacter</taxon>
    </lineage>
</organism>
<evidence type="ECO:0000313" key="3">
    <source>
        <dbReference type="Proteomes" id="UP000061382"/>
    </source>
</evidence>
<keyword evidence="3" id="KW-1185">Reference proteome</keyword>
<sequence>MMGSMTLVSCNKTEKEASAADRVKVEQFLKQAATNDNFQLMAGMMANDQTESGEVGALGQKIYHVHSRTTPVLAEIAKKKDVQLPAEMGSENKALVDSLEAKKGEEFDQTFAKVEVAAHEEAIAFYEKADKEVSDPDVQQFIDQILPVLKEHLAEAQELQNAVAQVDKAK</sequence>
<dbReference type="EMBL" id="CP012643">
    <property type="protein sequence ID" value="ALI98046.1"/>
    <property type="molecule type" value="Genomic_DNA"/>
</dbReference>